<feature type="domain" description="DUF6984" evidence="1">
    <location>
        <begin position="8"/>
        <end position="105"/>
    </location>
</feature>
<dbReference type="OrthoDB" id="1050330at2"/>
<dbReference type="EMBL" id="FPAS01000001">
    <property type="protein sequence ID" value="SFT51364.1"/>
    <property type="molecule type" value="Genomic_DNA"/>
</dbReference>
<dbReference type="STRING" id="477690.SAMN05216474_1000"/>
<reference evidence="2 3" key="1">
    <citation type="submission" date="2016-10" db="EMBL/GenBank/DDBJ databases">
        <authorList>
            <person name="de Groot N.N."/>
        </authorList>
    </citation>
    <scope>NUCLEOTIDE SEQUENCE [LARGE SCALE GENOMIC DNA]</scope>
    <source>
        <strain evidence="2 3">CGMCC 1.7005</strain>
    </source>
</reference>
<proteinExistence type="predicted"/>
<sequence>MEYVNKYRTIRQEEITLLHHMLNLANLNIADFPHTERVFEYEGGKMGSINFDNDNTDNYLGDIMAIEFKDEDHVRVVVTLTVDKDQKLLDMDFWKEDFSALKKYPTPDIVSKAQHII</sequence>
<protein>
    <recommendedName>
        <fullName evidence="1">DUF6984 domain-containing protein</fullName>
    </recommendedName>
</protein>
<gene>
    <name evidence="2" type="ORF">SAMN05216474_1000</name>
</gene>
<organism evidence="2 3">
    <name type="scientific">Lishizhenia tianjinensis</name>
    <dbReference type="NCBI Taxonomy" id="477690"/>
    <lineage>
        <taxon>Bacteria</taxon>
        <taxon>Pseudomonadati</taxon>
        <taxon>Bacteroidota</taxon>
        <taxon>Flavobacteriia</taxon>
        <taxon>Flavobacteriales</taxon>
        <taxon>Crocinitomicaceae</taxon>
        <taxon>Lishizhenia</taxon>
    </lineage>
</organism>
<evidence type="ECO:0000259" key="1">
    <source>
        <dbReference type="Pfam" id="PF22480"/>
    </source>
</evidence>
<keyword evidence="3" id="KW-1185">Reference proteome</keyword>
<name>A0A1I6YLR3_9FLAO</name>
<accession>A0A1I6YLR3</accession>
<dbReference type="RefSeq" id="WP_090247060.1">
    <property type="nucleotide sequence ID" value="NZ_FPAS01000001.1"/>
</dbReference>
<dbReference type="AlphaFoldDB" id="A0A1I6YLR3"/>
<evidence type="ECO:0000313" key="2">
    <source>
        <dbReference type="EMBL" id="SFT51364.1"/>
    </source>
</evidence>
<evidence type="ECO:0000313" key="3">
    <source>
        <dbReference type="Proteomes" id="UP000236454"/>
    </source>
</evidence>
<dbReference type="InterPro" id="IPR054253">
    <property type="entry name" value="DUF6984"/>
</dbReference>
<dbReference type="Pfam" id="PF22480">
    <property type="entry name" value="DUF6984"/>
    <property type="match status" value="1"/>
</dbReference>
<dbReference type="Proteomes" id="UP000236454">
    <property type="component" value="Unassembled WGS sequence"/>
</dbReference>